<gene>
    <name evidence="2" type="ORF">D1Y85_00315</name>
</gene>
<name>A0A3N6NE07_9BURK</name>
<dbReference type="Proteomes" id="UP000272778">
    <property type="component" value="Unassembled WGS sequence"/>
</dbReference>
<keyword evidence="3" id="KW-1185">Reference proteome</keyword>
<organism evidence="2 3">
    <name type="scientific">Paraburkholderia dinghuensis</name>
    <dbReference type="NCBI Taxonomy" id="2305225"/>
    <lineage>
        <taxon>Bacteria</taxon>
        <taxon>Pseudomonadati</taxon>
        <taxon>Pseudomonadota</taxon>
        <taxon>Betaproteobacteria</taxon>
        <taxon>Burkholderiales</taxon>
        <taxon>Burkholderiaceae</taxon>
        <taxon>Paraburkholderia</taxon>
    </lineage>
</organism>
<evidence type="ECO:0000313" key="2">
    <source>
        <dbReference type="EMBL" id="RQH09641.1"/>
    </source>
</evidence>
<keyword evidence="1" id="KW-0472">Membrane</keyword>
<dbReference type="RefSeq" id="WP_124149046.1">
    <property type="nucleotide sequence ID" value="NZ_RQIS01000001.1"/>
</dbReference>
<feature type="transmembrane region" description="Helical" evidence="1">
    <location>
        <begin position="64"/>
        <end position="85"/>
    </location>
</feature>
<keyword evidence="1" id="KW-1133">Transmembrane helix</keyword>
<accession>A0A3N6NE07</accession>
<evidence type="ECO:0000256" key="1">
    <source>
        <dbReference type="SAM" id="Phobius"/>
    </source>
</evidence>
<keyword evidence="1" id="KW-0812">Transmembrane</keyword>
<comment type="caution">
    <text evidence="2">The sequence shown here is derived from an EMBL/GenBank/DDBJ whole genome shotgun (WGS) entry which is preliminary data.</text>
</comment>
<dbReference type="Pfam" id="PF07254">
    <property type="entry name" value="Cpta_toxin"/>
    <property type="match status" value="1"/>
</dbReference>
<evidence type="ECO:0000313" key="3">
    <source>
        <dbReference type="Proteomes" id="UP000272778"/>
    </source>
</evidence>
<dbReference type="InterPro" id="IPR009883">
    <property type="entry name" value="YgfX"/>
</dbReference>
<dbReference type="EMBL" id="RQIS01000001">
    <property type="protein sequence ID" value="RQH09641.1"/>
    <property type="molecule type" value="Genomic_DNA"/>
</dbReference>
<sequence>MTLIDDQAAAPDSPASCDSSFLSRRVDVPRIMLRQSVALHLVLATAIGIAVAAVYTTLAPWLGAARSVLPTLAFLAVCGLAAAAWRRKQPVFVEIGSDSIAACSRDGARIERGRLTGASQWGTSLLALDLRGGKRRATVLIAADALDSEAFRALAVRARCAAGR</sequence>
<dbReference type="OrthoDB" id="9034589at2"/>
<dbReference type="AlphaFoldDB" id="A0A3N6NE07"/>
<feature type="transmembrane region" description="Helical" evidence="1">
    <location>
        <begin position="37"/>
        <end position="58"/>
    </location>
</feature>
<proteinExistence type="predicted"/>
<protein>
    <submittedName>
        <fullName evidence="2">Uncharacterized protein</fullName>
    </submittedName>
</protein>
<reference evidence="2 3" key="1">
    <citation type="submission" date="2018-11" db="EMBL/GenBank/DDBJ databases">
        <title>Paraburkholderia sp. DHOA04, isolated from soil.</title>
        <authorList>
            <person name="Gao Z.-H."/>
            <person name="Qiu L.-H."/>
            <person name="Fu J.-C."/>
        </authorList>
    </citation>
    <scope>NUCLEOTIDE SEQUENCE [LARGE SCALE GENOMIC DNA]</scope>
    <source>
        <strain evidence="2 3">DHOA04</strain>
    </source>
</reference>